<evidence type="ECO:0000313" key="5">
    <source>
        <dbReference type="Proteomes" id="UP000076408"/>
    </source>
</evidence>
<dbReference type="Proteomes" id="UP000076408">
    <property type="component" value="Unassembled WGS sequence"/>
</dbReference>
<dbReference type="VEuPathDB" id="VectorBase:ASTEI00006"/>
<dbReference type="AlphaFoldDB" id="A0A182XUX1"/>
<keyword evidence="2" id="KW-0812">Transmembrane</keyword>
<feature type="domain" description="Nucleolus and neural progenitor protein-like N-terminal" evidence="3">
    <location>
        <begin position="4"/>
        <end position="189"/>
    </location>
</feature>
<keyword evidence="2" id="KW-0472">Membrane</keyword>
<dbReference type="GO" id="GO:0005634">
    <property type="term" value="C:nucleus"/>
    <property type="evidence" value="ECO:0007669"/>
    <property type="project" value="TreeGrafter"/>
</dbReference>
<keyword evidence="5" id="KW-1185">Reference proteome</keyword>
<evidence type="ECO:0000256" key="2">
    <source>
        <dbReference type="SAM" id="Phobius"/>
    </source>
</evidence>
<keyword evidence="2" id="KW-1133">Transmembrane helix</keyword>
<dbReference type="InterPro" id="IPR027951">
    <property type="entry name" value="Nepro_N"/>
</dbReference>
<feature type="transmembrane region" description="Helical" evidence="2">
    <location>
        <begin position="151"/>
        <end position="174"/>
    </location>
</feature>
<sequence length="387" mass="45440">MALWNQRDLKAPPPMNALCKSKHIEEEIRDATKTCAEMLEYYTTLGKFQTATAYLSSFCRSYRNRKRNMHGFQIMRRINQALVRMKRMNLVHVIMDLHSFFPESNFIDRQVNLPVRSNLEYLLVRMQGLAKLLLRVVYLTKEAARYHLKQIAIVFLYHSFAMFLGLMGELWLFARAICRRTVEFYNRLHPVLNILPNADQQQWLPDGYELPADLAGWLGEEYEREILYICQGKDMLELGVNSNIFNLLDHHSKDEMENELTRMEDEAKTNSKEEKPKPSSSSVPKAMLLQSLRSDTGVQVSRTGKLAFQNFNRQFNYIKSKFHVQQFIAQERAKRKERPQEAITKGISEREFESFSVELMRSYNELSSSQFVQMFKDAFQHLLHGVK</sequence>
<dbReference type="VEuPathDB" id="VectorBase:ASTE007070"/>
<reference evidence="4" key="2">
    <citation type="submission" date="2020-05" db="UniProtKB">
        <authorList>
            <consortium name="EnsemblMetazoa"/>
        </authorList>
    </citation>
    <scope>IDENTIFICATION</scope>
    <source>
        <strain evidence="4">Indian</strain>
    </source>
</reference>
<dbReference type="VEuPathDB" id="VectorBase:ASTEI20_043752"/>
<feature type="compositionally biased region" description="Basic and acidic residues" evidence="1">
    <location>
        <begin position="256"/>
        <end position="277"/>
    </location>
</feature>
<dbReference type="EnsemblMetazoa" id="ASTEI00006-RA">
    <property type="protein sequence ID" value="ASTEI00006-PA"/>
    <property type="gene ID" value="ASTEI00006"/>
</dbReference>
<dbReference type="PANTHER" id="PTHR34761:SF1">
    <property type="entry name" value="NUCLEOLUS AND NEURAL PROGENITOR PROTEIN"/>
    <property type="match status" value="1"/>
</dbReference>
<evidence type="ECO:0000313" key="4">
    <source>
        <dbReference type="EnsemblMetazoa" id="ASTEI00006-PA"/>
    </source>
</evidence>
<dbReference type="GO" id="GO:0045747">
    <property type="term" value="P:positive regulation of Notch signaling pathway"/>
    <property type="evidence" value="ECO:0007669"/>
    <property type="project" value="TreeGrafter"/>
</dbReference>
<reference evidence="5" key="1">
    <citation type="journal article" date="2014" name="Genome Biol.">
        <title>Genome analysis of a major urban malaria vector mosquito, Anopheles stephensi.</title>
        <authorList>
            <person name="Jiang X."/>
            <person name="Peery A."/>
            <person name="Hall A.B."/>
            <person name="Sharma A."/>
            <person name="Chen X.G."/>
            <person name="Waterhouse R.M."/>
            <person name="Komissarov A."/>
            <person name="Riehle M.M."/>
            <person name="Shouche Y."/>
            <person name="Sharakhova M.V."/>
            <person name="Lawson D."/>
            <person name="Pakpour N."/>
            <person name="Arensburger P."/>
            <person name="Davidson V.L."/>
            <person name="Eiglmeier K."/>
            <person name="Emrich S."/>
            <person name="George P."/>
            <person name="Kennedy R.C."/>
            <person name="Mane S.P."/>
            <person name="Maslen G."/>
            <person name="Oringanje C."/>
            <person name="Qi Y."/>
            <person name="Settlage R."/>
            <person name="Tojo M."/>
            <person name="Tubio J.M."/>
            <person name="Unger M.F."/>
            <person name="Wang B."/>
            <person name="Vernick K.D."/>
            <person name="Ribeiro J.M."/>
            <person name="James A.A."/>
            <person name="Michel K."/>
            <person name="Riehle M.A."/>
            <person name="Luckhart S."/>
            <person name="Sharakhov I.V."/>
            <person name="Tu Z."/>
        </authorList>
    </citation>
    <scope>NUCLEOTIDE SEQUENCE [LARGE SCALE GENOMIC DNA]</scope>
    <source>
        <strain evidence="5">Indian</strain>
    </source>
</reference>
<name>A0A182XUX1_ANOST</name>
<organism evidence="4 5">
    <name type="scientific">Anopheles stephensi</name>
    <name type="common">Indo-Pakistan malaria mosquito</name>
    <dbReference type="NCBI Taxonomy" id="30069"/>
    <lineage>
        <taxon>Eukaryota</taxon>
        <taxon>Metazoa</taxon>
        <taxon>Ecdysozoa</taxon>
        <taxon>Arthropoda</taxon>
        <taxon>Hexapoda</taxon>
        <taxon>Insecta</taxon>
        <taxon>Pterygota</taxon>
        <taxon>Neoptera</taxon>
        <taxon>Endopterygota</taxon>
        <taxon>Diptera</taxon>
        <taxon>Nematocera</taxon>
        <taxon>Culicoidea</taxon>
        <taxon>Culicidae</taxon>
        <taxon>Anophelinae</taxon>
        <taxon>Anopheles</taxon>
    </lineage>
</organism>
<dbReference type="PANTHER" id="PTHR34761">
    <property type="entry name" value="NUCLEOLUS AND NEURAL PROGENITOR PROTEIN"/>
    <property type="match status" value="1"/>
</dbReference>
<evidence type="ECO:0000259" key="3">
    <source>
        <dbReference type="Pfam" id="PF14780"/>
    </source>
</evidence>
<dbReference type="STRING" id="30069.A0A182XUX1"/>
<evidence type="ECO:0000256" key="1">
    <source>
        <dbReference type="SAM" id="MobiDB-lite"/>
    </source>
</evidence>
<accession>A0A182XUX1</accession>
<proteinExistence type="predicted"/>
<feature type="region of interest" description="Disordered" evidence="1">
    <location>
        <begin position="256"/>
        <end position="285"/>
    </location>
</feature>
<protein>
    <recommendedName>
        <fullName evidence="3">Nucleolus and neural progenitor protein-like N-terminal domain-containing protein</fullName>
    </recommendedName>
</protein>
<dbReference type="OMA" id="NSFRNMP"/>
<dbReference type="InterPro" id="IPR052835">
    <property type="entry name" value="Nepro"/>
</dbReference>
<dbReference type="Pfam" id="PF14780">
    <property type="entry name" value="NEPRO_N"/>
    <property type="match status" value="1"/>
</dbReference>